<organism evidence="3 4">
    <name type="scientific">Callorhinchus milii</name>
    <name type="common">Ghost shark</name>
    <dbReference type="NCBI Taxonomy" id="7868"/>
    <lineage>
        <taxon>Eukaryota</taxon>
        <taxon>Metazoa</taxon>
        <taxon>Chordata</taxon>
        <taxon>Craniata</taxon>
        <taxon>Vertebrata</taxon>
        <taxon>Chondrichthyes</taxon>
        <taxon>Holocephali</taxon>
        <taxon>Chimaeriformes</taxon>
        <taxon>Callorhinchidae</taxon>
        <taxon>Callorhinchus</taxon>
    </lineage>
</organism>
<dbReference type="PANTHER" id="PTHR35079">
    <property type="entry name" value="LUNG ADENOMA SUSCEPTIBILITY PROTEIN 2"/>
    <property type="match status" value="1"/>
</dbReference>
<dbReference type="STRING" id="7868.ENSCMIP00000024092"/>
<feature type="signal peptide" evidence="2">
    <location>
        <begin position="1"/>
        <end position="16"/>
    </location>
</feature>
<reference evidence="4" key="2">
    <citation type="journal article" date="2007" name="PLoS Biol.">
        <title>Survey sequencing and comparative analysis of the elephant shark (Callorhinchus milii) genome.</title>
        <authorList>
            <person name="Venkatesh B."/>
            <person name="Kirkness E.F."/>
            <person name="Loh Y.H."/>
            <person name="Halpern A.L."/>
            <person name="Lee A.P."/>
            <person name="Johnson J."/>
            <person name="Dandona N."/>
            <person name="Viswanathan L.D."/>
            <person name="Tay A."/>
            <person name="Venter J.C."/>
            <person name="Strausberg R.L."/>
            <person name="Brenner S."/>
        </authorList>
    </citation>
    <scope>NUCLEOTIDE SEQUENCE [LARGE SCALE GENOMIC DNA]</scope>
</reference>
<dbReference type="AlphaFoldDB" id="A0A4W3I5P7"/>
<feature type="compositionally biased region" description="Polar residues" evidence="1">
    <location>
        <begin position="441"/>
        <end position="457"/>
    </location>
</feature>
<feature type="region of interest" description="Disordered" evidence="1">
    <location>
        <begin position="419"/>
        <end position="457"/>
    </location>
</feature>
<evidence type="ECO:0000313" key="4">
    <source>
        <dbReference type="Proteomes" id="UP000314986"/>
    </source>
</evidence>
<dbReference type="Proteomes" id="UP000314986">
    <property type="component" value="Unassembled WGS sequence"/>
</dbReference>
<name>A0A4W3I5P7_CALMI</name>
<accession>A0A4W3I5P7</accession>
<reference evidence="4" key="3">
    <citation type="journal article" date="2014" name="Nature">
        <title>Elephant shark genome provides unique insights into gnathostome evolution.</title>
        <authorList>
            <consortium name="International Elephant Shark Genome Sequencing Consortium"/>
            <person name="Venkatesh B."/>
            <person name="Lee A.P."/>
            <person name="Ravi V."/>
            <person name="Maurya A.K."/>
            <person name="Lian M.M."/>
            <person name="Swann J.B."/>
            <person name="Ohta Y."/>
            <person name="Flajnik M.F."/>
            <person name="Sutoh Y."/>
            <person name="Kasahara M."/>
            <person name="Hoon S."/>
            <person name="Gangu V."/>
            <person name="Roy S.W."/>
            <person name="Irimia M."/>
            <person name="Korzh V."/>
            <person name="Kondrychyn I."/>
            <person name="Lim Z.W."/>
            <person name="Tay B.H."/>
            <person name="Tohari S."/>
            <person name="Kong K.W."/>
            <person name="Ho S."/>
            <person name="Lorente-Galdos B."/>
            <person name="Quilez J."/>
            <person name="Marques-Bonet T."/>
            <person name="Raney B.J."/>
            <person name="Ingham P.W."/>
            <person name="Tay A."/>
            <person name="Hillier L.W."/>
            <person name="Minx P."/>
            <person name="Boehm T."/>
            <person name="Wilson R.K."/>
            <person name="Brenner S."/>
            <person name="Warren W.C."/>
        </authorList>
    </citation>
    <scope>NUCLEOTIDE SEQUENCE [LARGE SCALE GENOMIC DNA]</scope>
</reference>
<reference evidence="3" key="4">
    <citation type="submission" date="2025-08" db="UniProtKB">
        <authorList>
            <consortium name="Ensembl"/>
        </authorList>
    </citation>
    <scope>IDENTIFICATION</scope>
</reference>
<evidence type="ECO:0000313" key="3">
    <source>
        <dbReference type="Ensembl" id="ENSCMIP00000024092.1"/>
    </source>
</evidence>
<proteinExistence type="predicted"/>
<sequence length="457" mass="50747">MEALFLFLVFFLTARFHHESQIWEVMAKSQGSILYGGHSYQSASKALDAYIENFDRNLGSGSVADSKKLYLESLPEQRSLPADDDQQFWGEDRFAIWPLSRRIASDPDLVSLTTEDLVGLPSDGSLPLTHRVALQCRARSGHCRTPHSHGAQAPRYHRRSARTFQAEKFPWDAAGLGAILQNTPRAPRLADSLGEQRPAAPARPDYPRWLTSPDPDLDFSGITSVPELTYPSWLRECDLESDPWQVQRSGTAHCKLGNGNFAGRFGPGSRERDAGERMPFPLARFAHSGTEEVPGRCRAELFREEQIDDLIQKAERAFEALSQGPTVPEGNDGSPRTEEVLEANRSWDNPPVTFKSPVPVGNAEDCKSALIDRFIQSCDSFNSQEDRGRGSRLCGGNHPGPIEALKQMVFSLQTVQQSFAEEPVGEQEQDRQLPLEVGGVEQSSDFETAPGNKSLQR</sequence>
<feature type="chain" id="PRO_5021185211" evidence="2">
    <location>
        <begin position="17"/>
        <end position="457"/>
    </location>
</feature>
<dbReference type="Ensembl" id="ENSCMIT00000024495.1">
    <property type="protein sequence ID" value="ENSCMIP00000024092.1"/>
    <property type="gene ID" value="ENSCMIG00000010703.1"/>
</dbReference>
<protein>
    <submittedName>
        <fullName evidence="3">Uncharacterized protein</fullName>
    </submittedName>
</protein>
<dbReference type="OMA" id="HRTRKKN"/>
<dbReference type="InterPro" id="IPR052679">
    <property type="entry name" value="Cell_Prolif_Regulator"/>
</dbReference>
<evidence type="ECO:0000256" key="2">
    <source>
        <dbReference type="SAM" id="SignalP"/>
    </source>
</evidence>
<dbReference type="GeneTree" id="ENSGT00390000008823"/>
<evidence type="ECO:0000256" key="1">
    <source>
        <dbReference type="SAM" id="MobiDB-lite"/>
    </source>
</evidence>
<dbReference type="InParanoid" id="A0A4W3I5P7"/>
<reference evidence="4" key="1">
    <citation type="journal article" date="2006" name="Science">
        <title>Ancient noncoding elements conserved in the human genome.</title>
        <authorList>
            <person name="Venkatesh B."/>
            <person name="Kirkness E.F."/>
            <person name="Loh Y.H."/>
            <person name="Halpern A.L."/>
            <person name="Lee A.P."/>
            <person name="Johnson J."/>
            <person name="Dandona N."/>
            <person name="Viswanathan L.D."/>
            <person name="Tay A."/>
            <person name="Venter J.C."/>
            <person name="Strausberg R.L."/>
            <person name="Brenner S."/>
        </authorList>
    </citation>
    <scope>NUCLEOTIDE SEQUENCE [LARGE SCALE GENOMIC DNA]</scope>
</reference>
<keyword evidence="4" id="KW-1185">Reference proteome</keyword>
<keyword evidence="2" id="KW-0732">Signal</keyword>
<dbReference type="PANTHER" id="PTHR35079:SF1">
    <property type="entry name" value="LUNG ADENOMA SUSCEPTIBILITY PROTEIN 2"/>
    <property type="match status" value="1"/>
</dbReference>
<reference evidence="3" key="5">
    <citation type="submission" date="2025-09" db="UniProtKB">
        <authorList>
            <consortium name="Ensembl"/>
        </authorList>
    </citation>
    <scope>IDENTIFICATION</scope>
</reference>